<name>A0AAD6JGI7_9ROSI</name>
<sequence>MKGSKICSFLFLNEEGKKSSAADERMAVELAARNECSAEAGKLAASFYIFPSHRDRFKEGSIRRRACRPLLDFYEVEPRNTGDNPLNYIFPILRTESLLVRTTNWAWQTNFMCSEHRRREDHHKPSRTLTEAERKRKQQCQRESNARKKLKMKSTEEEAEELKEKCAYFQALVGVLENQVKNVRNEVEGQKADLAKLWEQIDGEMAAAKDLHDQEMAAAAARHAQEMAAAKDLHDQEMAAAAARHAQEMVAAKDLHAQEMAAATTRHAQEMAAATARHAQEMAAVKTEYSLEYLVMLLYLFIFIFFLLKNMALRLMNLLRSLTHAQY</sequence>
<dbReference type="EMBL" id="JAPFFJ010000017">
    <property type="protein sequence ID" value="KAJ6404762.1"/>
    <property type="molecule type" value="Genomic_DNA"/>
</dbReference>
<keyword evidence="2" id="KW-1133">Transmembrane helix</keyword>
<keyword evidence="2" id="KW-0472">Membrane</keyword>
<evidence type="ECO:0000256" key="2">
    <source>
        <dbReference type="SAM" id="Phobius"/>
    </source>
</evidence>
<accession>A0AAD6JGI7</accession>
<dbReference type="AlphaFoldDB" id="A0AAD6JGI7"/>
<dbReference type="Proteomes" id="UP001162972">
    <property type="component" value="Chromosome 2"/>
</dbReference>
<organism evidence="3 4">
    <name type="scientific">Salix udensis</name>
    <dbReference type="NCBI Taxonomy" id="889485"/>
    <lineage>
        <taxon>Eukaryota</taxon>
        <taxon>Viridiplantae</taxon>
        <taxon>Streptophyta</taxon>
        <taxon>Embryophyta</taxon>
        <taxon>Tracheophyta</taxon>
        <taxon>Spermatophyta</taxon>
        <taxon>Magnoliopsida</taxon>
        <taxon>eudicotyledons</taxon>
        <taxon>Gunneridae</taxon>
        <taxon>Pentapetalae</taxon>
        <taxon>rosids</taxon>
        <taxon>fabids</taxon>
        <taxon>Malpighiales</taxon>
        <taxon>Salicaceae</taxon>
        <taxon>Saliceae</taxon>
        <taxon>Salix</taxon>
    </lineage>
</organism>
<feature type="transmembrane region" description="Helical" evidence="2">
    <location>
        <begin position="290"/>
        <end position="308"/>
    </location>
</feature>
<evidence type="ECO:0000313" key="4">
    <source>
        <dbReference type="Proteomes" id="UP001162972"/>
    </source>
</evidence>
<keyword evidence="4" id="KW-1185">Reference proteome</keyword>
<reference evidence="3 4" key="1">
    <citation type="journal article" date="2023" name="Int. J. Mol. Sci.">
        <title>De Novo Assembly and Annotation of 11 Diverse Shrub Willow (Salix) Genomes Reveals Novel Gene Organization in Sex-Linked Regions.</title>
        <authorList>
            <person name="Hyden B."/>
            <person name="Feng K."/>
            <person name="Yates T.B."/>
            <person name="Jawdy S."/>
            <person name="Cereghino C."/>
            <person name="Smart L.B."/>
            <person name="Muchero W."/>
        </authorList>
    </citation>
    <scope>NUCLEOTIDE SEQUENCE [LARGE SCALE GENOMIC DNA]</scope>
    <source>
        <tissue evidence="3">Shoot tip</tissue>
    </source>
</reference>
<keyword evidence="2" id="KW-0812">Transmembrane</keyword>
<protein>
    <submittedName>
        <fullName evidence="3">Uncharacterized protein</fullName>
    </submittedName>
</protein>
<evidence type="ECO:0000256" key="1">
    <source>
        <dbReference type="SAM" id="MobiDB-lite"/>
    </source>
</evidence>
<gene>
    <name evidence="3" type="ORF">OIU84_012851</name>
</gene>
<comment type="caution">
    <text evidence="3">The sequence shown here is derived from an EMBL/GenBank/DDBJ whole genome shotgun (WGS) entry which is preliminary data.</text>
</comment>
<feature type="region of interest" description="Disordered" evidence="1">
    <location>
        <begin position="116"/>
        <end position="154"/>
    </location>
</feature>
<evidence type="ECO:0000313" key="3">
    <source>
        <dbReference type="EMBL" id="KAJ6404762.1"/>
    </source>
</evidence>
<proteinExistence type="predicted"/>